<dbReference type="PANTHER" id="PTHR44240">
    <property type="entry name" value="DNAJ DOMAIN (PROKARYOTIC HEAT SHOCK PROTEIN)-RELATED"/>
    <property type="match status" value="1"/>
</dbReference>
<dbReference type="Proteomes" id="UP000594263">
    <property type="component" value="Unplaced"/>
</dbReference>
<dbReference type="PROSITE" id="PS00636">
    <property type="entry name" value="DNAJ_1"/>
    <property type="match status" value="1"/>
</dbReference>
<evidence type="ECO:0000259" key="2">
    <source>
        <dbReference type="PROSITE" id="PS50076"/>
    </source>
</evidence>
<dbReference type="InterPro" id="IPR036869">
    <property type="entry name" value="J_dom_sf"/>
</dbReference>
<dbReference type="InterPro" id="IPR052276">
    <property type="entry name" value="Diphthamide-biosynth_chaperone"/>
</dbReference>
<keyword evidence="4" id="KW-1185">Reference proteome</keyword>
<name>A0A7N0UWB0_KALFE</name>
<dbReference type="CDD" id="cd06257">
    <property type="entry name" value="DnaJ"/>
    <property type="match status" value="1"/>
</dbReference>
<evidence type="ECO:0000313" key="4">
    <source>
        <dbReference type="Proteomes" id="UP000594263"/>
    </source>
</evidence>
<dbReference type="EnsemblPlants" id="Kaladp0092s0014.1.v1.1">
    <property type="protein sequence ID" value="Kaladp0092s0014.1.v1.1.CDS.1"/>
    <property type="gene ID" value="Kaladp0092s0014.v1.1"/>
</dbReference>
<evidence type="ECO:0000256" key="1">
    <source>
        <dbReference type="SAM" id="MobiDB-lite"/>
    </source>
</evidence>
<dbReference type="Pfam" id="PF00226">
    <property type="entry name" value="DnaJ"/>
    <property type="match status" value="1"/>
</dbReference>
<dbReference type="SUPFAM" id="SSF46565">
    <property type="entry name" value="Chaperone J-domain"/>
    <property type="match status" value="1"/>
</dbReference>
<accession>A0A7N0UWB0</accession>
<proteinExistence type="predicted"/>
<protein>
    <recommendedName>
        <fullName evidence="2">J domain-containing protein</fullName>
    </recommendedName>
</protein>
<dbReference type="PRINTS" id="PR00625">
    <property type="entry name" value="JDOMAIN"/>
</dbReference>
<organism evidence="3 4">
    <name type="scientific">Kalanchoe fedtschenkoi</name>
    <name type="common">Lavender scallops</name>
    <name type="synonym">South American air plant</name>
    <dbReference type="NCBI Taxonomy" id="63787"/>
    <lineage>
        <taxon>Eukaryota</taxon>
        <taxon>Viridiplantae</taxon>
        <taxon>Streptophyta</taxon>
        <taxon>Embryophyta</taxon>
        <taxon>Tracheophyta</taxon>
        <taxon>Spermatophyta</taxon>
        <taxon>Magnoliopsida</taxon>
        <taxon>eudicotyledons</taxon>
        <taxon>Gunneridae</taxon>
        <taxon>Pentapetalae</taxon>
        <taxon>Saxifragales</taxon>
        <taxon>Crassulaceae</taxon>
        <taxon>Kalanchoe</taxon>
    </lineage>
</organism>
<reference evidence="3" key="1">
    <citation type="submission" date="2021-01" db="UniProtKB">
        <authorList>
            <consortium name="EnsemblPlants"/>
        </authorList>
    </citation>
    <scope>IDENTIFICATION</scope>
</reference>
<dbReference type="Gramene" id="Kaladp0092s0014.1.v1.1">
    <property type="protein sequence ID" value="Kaladp0092s0014.1.v1.1.CDS.1"/>
    <property type="gene ID" value="Kaladp0092s0014.v1.1"/>
</dbReference>
<feature type="domain" description="J" evidence="2">
    <location>
        <begin position="44"/>
        <end position="113"/>
    </location>
</feature>
<feature type="region of interest" description="Disordered" evidence="1">
    <location>
        <begin position="1"/>
        <end position="27"/>
    </location>
</feature>
<sequence length="147" mass="16036">MAFSSPNPLFTAQVPKPSPHSAYKPSSSSHTALCSDPACSSSSSLYDVLGVPATATSHEIKAAYRKLARVSHPDVTTACMDQKGSSGEEFARINAAYATLSDPGKRAEYDREVHVGRRWSAKTTVTLSSEPRLRSGTWRNWETDQCW</sequence>
<dbReference type="SMART" id="SM00271">
    <property type="entry name" value="DnaJ"/>
    <property type="match status" value="1"/>
</dbReference>
<dbReference type="PANTHER" id="PTHR44240:SF10">
    <property type="entry name" value="J DOMAIN-CONTAINING PROTEIN"/>
    <property type="match status" value="1"/>
</dbReference>
<feature type="compositionally biased region" description="Polar residues" evidence="1">
    <location>
        <begin position="1"/>
        <end position="10"/>
    </location>
</feature>
<dbReference type="Gene3D" id="1.10.287.110">
    <property type="entry name" value="DnaJ domain"/>
    <property type="match status" value="1"/>
</dbReference>
<dbReference type="InterPro" id="IPR018253">
    <property type="entry name" value="DnaJ_domain_CS"/>
</dbReference>
<dbReference type="OMA" id="FSYTCAE"/>
<dbReference type="AlphaFoldDB" id="A0A7N0UWB0"/>
<dbReference type="InterPro" id="IPR001623">
    <property type="entry name" value="DnaJ_domain"/>
</dbReference>
<evidence type="ECO:0000313" key="3">
    <source>
        <dbReference type="EnsemblPlants" id="Kaladp0092s0014.1.v1.1.CDS.1"/>
    </source>
</evidence>
<dbReference type="PROSITE" id="PS50076">
    <property type="entry name" value="DNAJ_2"/>
    <property type="match status" value="1"/>
</dbReference>